<name>A0AAN9ADD9_HALRR</name>
<keyword evidence="1" id="KW-0472">Membrane</keyword>
<dbReference type="AlphaFoldDB" id="A0AAN9ADD9"/>
<sequence length="127" mass="14843">MAIVYKYGAACLTMTALRFFFIKQSEIFKCFVLIAFIIPAALNILTDFERVYREVDCYTQDSQKALSDVLDGTRRRKFLHGREGLFVPQEIFEGKEFKACYEMGEELEGDYPWSLYHNVVLLFVELL</sequence>
<gene>
    <name evidence="2" type="ORF">SK128_003174</name>
</gene>
<organism evidence="2 3">
    <name type="scientific">Halocaridina rubra</name>
    <name type="common">Hawaiian red shrimp</name>
    <dbReference type="NCBI Taxonomy" id="373956"/>
    <lineage>
        <taxon>Eukaryota</taxon>
        <taxon>Metazoa</taxon>
        <taxon>Ecdysozoa</taxon>
        <taxon>Arthropoda</taxon>
        <taxon>Crustacea</taxon>
        <taxon>Multicrustacea</taxon>
        <taxon>Malacostraca</taxon>
        <taxon>Eumalacostraca</taxon>
        <taxon>Eucarida</taxon>
        <taxon>Decapoda</taxon>
        <taxon>Pleocyemata</taxon>
        <taxon>Caridea</taxon>
        <taxon>Atyoidea</taxon>
        <taxon>Atyidae</taxon>
        <taxon>Halocaridina</taxon>
    </lineage>
</organism>
<evidence type="ECO:0000313" key="3">
    <source>
        <dbReference type="Proteomes" id="UP001381693"/>
    </source>
</evidence>
<keyword evidence="3" id="KW-1185">Reference proteome</keyword>
<protein>
    <submittedName>
        <fullName evidence="2">Uncharacterized protein</fullName>
    </submittedName>
</protein>
<keyword evidence="1" id="KW-1133">Transmembrane helix</keyword>
<proteinExistence type="predicted"/>
<reference evidence="2 3" key="1">
    <citation type="submission" date="2023-11" db="EMBL/GenBank/DDBJ databases">
        <title>Halocaridina rubra genome assembly.</title>
        <authorList>
            <person name="Smith C."/>
        </authorList>
    </citation>
    <scope>NUCLEOTIDE SEQUENCE [LARGE SCALE GENOMIC DNA]</scope>
    <source>
        <strain evidence="2">EP-1</strain>
        <tissue evidence="2">Whole</tissue>
    </source>
</reference>
<comment type="caution">
    <text evidence="2">The sequence shown here is derived from an EMBL/GenBank/DDBJ whole genome shotgun (WGS) entry which is preliminary data.</text>
</comment>
<dbReference type="Proteomes" id="UP001381693">
    <property type="component" value="Unassembled WGS sequence"/>
</dbReference>
<keyword evidence="1" id="KW-0812">Transmembrane</keyword>
<feature type="transmembrane region" description="Helical" evidence="1">
    <location>
        <begin position="27"/>
        <end position="45"/>
    </location>
</feature>
<accession>A0AAN9ADD9</accession>
<evidence type="ECO:0000313" key="2">
    <source>
        <dbReference type="EMBL" id="KAK7083979.1"/>
    </source>
</evidence>
<evidence type="ECO:0000256" key="1">
    <source>
        <dbReference type="SAM" id="Phobius"/>
    </source>
</evidence>
<dbReference type="EMBL" id="JAXCGZ010002378">
    <property type="protein sequence ID" value="KAK7083979.1"/>
    <property type="molecule type" value="Genomic_DNA"/>
</dbReference>